<dbReference type="InterPro" id="IPR036682">
    <property type="entry name" value="OS_D_A10/PebIII_sf"/>
</dbReference>
<dbReference type="PANTHER" id="PTHR11257">
    <property type="entry name" value="CHEMOSENSORY PROTEIN-RELATED"/>
    <property type="match status" value="1"/>
</dbReference>
<dbReference type="AlphaFoldDB" id="A0A7T3R153"/>
<organism evidence="1">
    <name type="scientific">Diaphorina citri</name>
    <name type="common">Asian citrus psyllid</name>
    <dbReference type="NCBI Taxonomy" id="121845"/>
    <lineage>
        <taxon>Eukaryota</taxon>
        <taxon>Metazoa</taxon>
        <taxon>Ecdysozoa</taxon>
        <taxon>Arthropoda</taxon>
        <taxon>Hexapoda</taxon>
        <taxon>Insecta</taxon>
        <taxon>Pterygota</taxon>
        <taxon>Neoptera</taxon>
        <taxon>Paraneoptera</taxon>
        <taxon>Hemiptera</taxon>
        <taxon>Sternorrhyncha</taxon>
        <taxon>Psylloidea</taxon>
        <taxon>Psyllidae</taxon>
        <taxon>Diaphorininae</taxon>
        <taxon>Diaphorina</taxon>
    </lineage>
</organism>
<dbReference type="Pfam" id="PF03392">
    <property type="entry name" value="OS-D"/>
    <property type="match status" value="1"/>
</dbReference>
<accession>A0A7T3R153</accession>
<dbReference type="Gene3D" id="1.10.2080.10">
    <property type="entry name" value="Insect odorant-binding protein A10/Ejaculatory bulb-specific protein 3"/>
    <property type="match status" value="1"/>
</dbReference>
<dbReference type="PANTHER" id="PTHR11257:SF12">
    <property type="entry name" value="EJACULATORY BULB-SPECIFIC PROTEIN 3-RELATED"/>
    <property type="match status" value="1"/>
</dbReference>
<dbReference type="InterPro" id="IPR005055">
    <property type="entry name" value="A10/PebIII"/>
</dbReference>
<proteinExistence type="evidence at transcript level"/>
<dbReference type="EMBL" id="MN731488">
    <property type="protein sequence ID" value="QPZ88903.1"/>
    <property type="molecule type" value="mRNA"/>
</dbReference>
<gene>
    <name evidence="1" type="primary">CSP4</name>
</gene>
<name>A0A7T3R153_DIACI</name>
<protein>
    <submittedName>
        <fullName evidence="1">Chemosensory protein 4</fullName>
    </submittedName>
</protein>
<reference evidence="1" key="1">
    <citation type="submission" date="2019-11" db="EMBL/GenBank/DDBJ databases">
        <title>Host plant odors and their recognition by OBPs of Diaphorina citri Kuwayama (Hemiptera: Psyllidae).</title>
        <authorList>
            <person name="Zhengbing W."/>
            <person name="Xinnian Z."/>
        </authorList>
    </citation>
    <scope>NUCLEOTIDE SEQUENCE</scope>
</reference>
<sequence>MLFTVCYFVSQVISPVVFPTVKMYKVLAVAVCCAVIASCLAKPQTKKYTTKYDNINLEEIIHNDRLLNNYYECLIGTGNCTPDGAELKRLLPDALENECKACSEKQKEGSEVMIKYLIDNKPEMWAELEKKYDSTGSYRKKYAAEAEKRGLKV</sequence>
<evidence type="ECO:0000313" key="1">
    <source>
        <dbReference type="EMBL" id="QPZ88903.1"/>
    </source>
</evidence>
<dbReference type="SUPFAM" id="SSF100910">
    <property type="entry name" value="Chemosensory protein Csp2"/>
    <property type="match status" value="1"/>
</dbReference>